<accession>K9ZZW9</accession>
<dbReference type="OrthoDB" id="486833at2"/>
<evidence type="ECO:0000313" key="1">
    <source>
        <dbReference type="EMBL" id="AFZ67173.1"/>
    </source>
</evidence>
<keyword evidence="2" id="KW-1185">Reference proteome</keyword>
<organism evidence="1 2">
    <name type="scientific">Deinococcus peraridilitoris (strain DSM 19664 / LMG 22246 / CIP 109416 / KR-200)</name>
    <dbReference type="NCBI Taxonomy" id="937777"/>
    <lineage>
        <taxon>Bacteria</taxon>
        <taxon>Thermotogati</taxon>
        <taxon>Deinococcota</taxon>
        <taxon>Deinococci</taxon>
        <taxon>Deinococcales</taxon>
        <taxon>Deinococcaceae</taxon>
        <taxon>Deinococcus</taxon>
    </lineage>
</organism>
<dbReference type="KEGG" id="dpd:Deipe_1639"/>
<sequence>MTMAVALNTTPHPVGVVTDDGAALKLLATEEGASFTTSLTLLRRWSEVAELTAPALSEALNNLKCV</sequence>
<dbReference type="HOGENOM" id="CLU_2823984_0_0_0"/>
<gene>
    <name evidence="1" type="ordered locus">Deipe_1639</name>
</gene>
<evidence type="ECO:0000313" key="2">
    <source>
        <dbReference type="Proteomes" id="UP000010467"/>
    </source>
</evidence>
<protein>
    <submittedName>
        <fullName evidence="1">Uncharacterized protein</fullName>
    </submittedName>
</protein>
<dbReference type="EMBL" id="CP003382">
    <property type="protein sequence ID" value="AFZ67173.1"/>
    <property type="molecule type" value="Genomic_DNA"/>
</dbReference>
<reference evidence="2" key="1">
    <citation type="submission" date="2012-03" db="EMBL/GenBank/DDBJ databases">
        <title>Complete sequence of chromosome of Deinococcus peraridilitoris DSM 19664.</title>
        <authorList>
            <person name="Lucas S."/>
            <person name="Copeland A."/>
            <person name="Lapidus A."/>
            <person name="Glavina del Rio T."/>
            <person name="Dalin E."/>
            <person name="Tice H."/>
            <person name="Bruce D."/>
            <person name="Goodwin L."/>
            <person name="Pitluck S."/>
            <person name="Peters L."/>
            <person name="Mikhailova N."/>
            <person name="Lu M."/>
            <person name="Kyrpides N."/>
            <person name="Mavromatis K."/>
            <person name="Ivanova N."/>
            <person name="Brettin T."/>
            <person name="Detter J.C."/>
            <person name="Han C."/>
            <person name="Larimer F."/>
            <person name="Land M."/>
            <person name="Hauser L."/>
            <person name="Markowitz V."/>
            <person name="Cheng J.-F."/>
            <person name="Hugenholtz P."/>
            <person name="Woyke T."/>
            <person name="Wu D."/>
            <person name="Pukall R."/>
            <person name="Steenblock K."/>
            <person name="Brambilla E."/>
            <person name="Klenk H.-P."/>
            <person name="Eisen J.A."/>
        </authorList>
    </citation>
    <scope>NUCLEOTIDE SEQUENCE [LARGE SCALE GENOMIC DNA]</scope>
    <source>
        <strain evidence="2">DSM 19664 / LMG 22246 / CIP 109416 / KR-200</strain>
    </source>
</reference>
<dbReference type="PATRIC" id="fig|937777.3.peg.1639"/>
<proteinExistence type="predicted"/>
<dbReference type="RefSeq" id="WP_015235481.1">
    <property type="nucleotide sequence ID" value="NC_019793.1"/>
</dbReference>
<name>K9ZZW9_DEIPD</name>
<dbReference type="Proteomes" id="UP000010467">
    <property type="component" value="Chromosome"/>
</dbReference>
<dbReference type="AlphaFoldDB" id="K9ZZW9"/>